<gene>
    <name evidence="8" type="primary">acpS</name>
    <name evidence="10" type="ORF">SAMN05660686_00459</name>
</gene>
<evidence type="ECO:0000256" key="3">
    <source>
        <dbReference type="ARBA" id="ARBA00022723"/>
    </source>
</evidence>
<keyword evidence="3 8" id="KW-0479">Metal-binding</keyword>
<evidence type="ECO:0000256" key="4">
    <source>
        <dbReference type="ARBA" id="ARBA00022832"/>
    </source>
</evidence>
<evidence type="ECO:0000313" key="10">
    <source>
        <dbReference type="EMBL" id="SDF14896.1"/>
    </source>
</evidence>
<dbReference type="InterPro" id="IPR004568">
    <property type="entry name" value="Ppantetheine-prot_Trfase_dom"/>
</dbReference>
<evidence type="ECO:0000259" key="9">
    <source>
        <dbReference type="Pfam" id="PF01648"/>
    </source>
</evidence>
<comment type="subcellular location">
    <subcellularLocation>
        <location evidence="8">Cytoplasm</location>
    </subcellularLocation>
</comment>
<dbReference type="InterPro" id="IPR037143">
    <property type="entry name" value="4-PPantetheinyl_Trfase_dom_sf"/>
</dbReference>
<evidence type="ECO:0000256" key="2">
    <source>
        <dbReference type="ARBA" id="ARBA00022679"/>
    </source>
</evidence>
<dbReference type="OrthoDB" id="517356at2"/>
<organism evidence="10 11">
    <name type="scientific">Thalassobaculum litoreum DSM 18839</name>
    <dbReference type="NCBI Taxonomy" id="1123362"/>
    <lineage>
        <taxon>Bacteria</taxon>
        <taxon>Pseudomonadati</taxon>
        <taxon>Pseudomonadota</taxon>
        <taxon>Alphaproteobacteria</taxon>
        <taxon>Rhodospirillales</taxon>
        <taxon>Thalassobaculaceae</taxon>
        <taxon>Thalassobaculum</taxon>
    </lineage>
</organism>
<keyword evidence="11" id="KW-1185">Reference proteome</keyword>
<dbReference type="SUPFAM" id="SSF56214">
    <property type="entry name" value="4'-phosphopantetheinyl transferase"/>
    <property type="match status" value="1"/>
</dbReference>
<dbReference type="InterPro" id="IPR002582">
    <property type="entry name" value="ACPS"/>
</dbReference>
<proteinExistence type="inferred from homology"/>
<dbReference type="AlphaFoldDB" id="A0A8G2BEA5"/>
<reference evidence="10 11" key="1">
    <citation type="submission" date="2016-10" db="EMBL/GenBank/DDBJ databases">
        <authorList>
            <person name="Varghese N."/>
            <person name="Submissions S."/>
        </authorList>
    </citation>
    <scope>NUCLEOTIDE SEQUENCE [LARGE SCALE GENOMIC DNA]</scope>
    <source>
        <strain evidence="10 11">DSM 18839</strain>
    </source>
</reference>
<keyword evidence="2 8" id="KW-0808">Transferase</keyword>
<dbReference type="HAMAP" id="MF_00101">
    <property type="entry name" value="AcpS"/>
    <property type="match status" value="1"/>
</dbReference>
<dbReference type="GO" id="GO:0006633">
    <property type="term" value="P:fatty acid biosynthetic process"/>
    <property type="evidence" value="ECO:0007669"/>
    <property type="project" value="UniProtKB-UniRule"/>
</dbReference>
<feature type="domain" description="4'-phosphopantetheinyl transferase" evidence="9">
    <location>
        <begin position="4"/>
        <end position="100"/>
    </location>
</feature>
<dbReference type="NCBIfam" id="TIGR00556">
    <property type="entry name" value="pantethn_trn"/>
    <property type="match status" value="1"/>
</dbReference>
<evidence type="ECO:0000256" key="7">
    <source>
        <dbReference type="ARBA" id="ARBA00023160"/>
    </source>
</evidence>
<keyword evidence="8" id="KW-0963">Cytoplasm</keyword>
<evidence type="ECO:0000256" key="5">
    <source>
        <dbReference type="ARBA" id="ARBA00022842"/>
    </source>
</evidence>
<keyword evidence="5 8" id="KW-0460">Magnesium</keyword>
<comment type="similarity">
    <text evidence="8">Belongs to the P-Pant transferase superfamily. AcpS family.</text>
</comment>
<dbReference type="NCBIfam" id="TIGR00516">
    <property type="entry name" value="acpS"/>
    <property type="match status" value="1"/>
</dbReference>
<comment type="cofactor">
    <cofactor evidence="8">
        <name>Mg(2+)</name>
        <dbReference type="ChEBI" id="CHEBI:18420"/>
    </cofactor>
</comment>
<dbReference type="Pfam" id="PF01648">
    <property type="entry name" value="ACPS"/>
    <property type="match status" value="1"/>
</dbReference>
<dbReference type="RefSeq" id="WP_093147824.1">
    <property type="nucleotide sequence ID" value="NZ_FNBW01000001.1"/>
</dbReference>
<dbReference type="EMBL" id="FNBW01000001">
    <property type="protein sequence ID" value="SDF14896.1"/>
    <property type="molecule type" value="Genomic_DNA"/>
</dbReference>
<evidence type="ECO:0000256" key="6">
    <source>
        <dbReference type="ARBA" id="ARBA00023098"/>
    </source>
</evidence>
<dbReference type="EC" id="2.7.8.7" evidence="8"/>
<dbReference type="GO" id="GO:0008897">
    <property type="term" value="F:holo-[acyl-carrier-protein] synthase activity"/>
    <property type="evidence" value="ECO:0007669"/>
    <property type="project" value="UniProtKB-UniRule"/>
</dbReference>
<dbReference type="Proteomes" id="UP000198615">
    <property type="component" value="Unassembled WGS sequence"/>
</dbReference>
<comment type="function">
    <text evidence="8">Transfers the 4'-phosphopantetheine moiety from coenzyme A to a Ser of acyl-carrier-protein.</text>
</comment>
<feature type="binding site" evidence="8">
    <location>
        <position position="57"/>
    </location>
    <ligand>
        <name>Mg(2+)</name>
        <dbReference type="ChEBI" id="CHEBI:18420"/>
    </ligand>
</feature>
<sequence length="142" mass="15294">MILGIGADLVDTRRIAAALARFGDRFRNRCFADLEIARAEGASNPALVYAKRFAAKEAVWKALGDEARDGIKWRELVVENARSGKPRFVLSGRAAARLAELTPKGMIARIDLSLSDEPPYAQAFVVVSAAPASLEALRPADG</sequence>
<comment type="catalytic activity">
    <reaction evidence="8">
        <text>apo-[ACP] + CoA = holo-[ACP] + adenosine 3',5'-bisphosphate + H(+)</text>
        <dbReference type="Rhea" id="RHEA:12068"/>
        <dbReference type="Rhea" id="RHEA-COMP:9685"/>
        <dbReference type="Rhea" id="RHEA-COMP:9690"/>
        <dbReference type="ChEBI" id="CHEBI:15378"/>
        <dbReference type="ChEBI" id="CHEBI:29999"/>
        <dbReference type="ChEBI" id="CHEBI:57287"/>
        <dbReference type="ChEBI" id="CHEBI:58343"/>
        <dbReference type="ChEBI" id="CHEBI:64479"/>
        <dbReference type="EC" id="2.7.8.7"/>
    </reaction>
</comment>
<protein>
    <recommendedName>
        <fullName evidence="8">Holo-[acyl-carrier-protein] synthase</fullName>
        <shortName evidence="8">Holo-ACP synthase</shortName>
        <ecNumber evidence="8">2.7.8.7</ecNumber>
    </recommendedName>
    <alternativeName>
        <fullName evidence="8">4'-phosphopantetheinyl transferase AcpS</fullName>
    </alternativeName>
</protein>
<comment type="caution">
    <text evidence="10">The sequence shown here is derived from an EMBL/GenBank/DDBJ whole genome shotgun (WGS) entry which is preliminary data.</text>
</comment>
<evidence type="ECO:0000256" key="8">
    <source>
        <dbReference type="HAMAP-Rule" id="MF_00101"/>
    </source>
</evidence>
<keyword evidence="1 8" id="KW-0444">Lipid biosynthesis</keyword>
<accession>A0A8G2BEA5</accession>
<evidence type="ECO:0000313" key="11">
    <source>
        <dbReference type="Proteomes" id="UP000198615"/>
    </source>
</evidence>
<evidence type="ECO:0000256" key="1">
    <source>
        <dbReference type="ARBA" id="ARBA00022516"/>
    </source>
</evidence>
<keyword evidence="4 8" id="KW-0276">Fatty acid metabolism</keyword>
<dbReference type="Gene3D" id="3.90.470.20">
    <property type="entry name" value="4'-phosphopantetheinyl transferase domain"/>
    <property type="match status" value="1"/>
</dbReference>
<name>A0A8G2BEA5_9PROT</name>
<dbReference type="GO" id="GO:0000287">
    <property type="term" value="F:magnesium ion binding"/>
    <property type="evidence" value="ECO:0007669"/>
    <property type="project" value="UniProtKB-UniRule"/>
</dbReference>
<keyword evidence="7 8" id="KW-0275">Fatty acid biosynthesis</keyword>
<dbReference type="InterPro" id="IPR008278">
    <property type="entry name" value="4-PPantetheinyl_Trfase_dom"/>
</dbReference>
<feature type="binding site" evidence="8">
    <location>
        <position position="8"/>
    </location>
    <ligand>
        <name>Mg(2+)</name>
        <dbReference type="ChEBI" id="CHEBI:18420"/>
    </ligand>
</feature>
<keyword evidence="6 8" id="KW-0443">Lipid metabolism</keyword>
<dbReference type="GO" id="GO:0005737">
    <property type="term" value="C:cytoplasm"/>
    <property type="evidence" value="ECO:0007669"/>
    <property type="project" value="UniProtKB-SubCell"/>
</dbReference>